<sequence>MRSVDSHHDQSVLRCTSRSAPEYCAARVQLPLTNTPPARALYPERFCGALCAPFRLTDSLQSCTRTRVPGGSRVRLAYTFLRGAHTRAMHGRGTAHRRQHELRTLRAIAARPANPSQRAQGRGVVHSTQPKPQLLSPASTSF</sequence>
<keyword evidence="3" id="KW-1185">Reference proteome</keyword>
<evidence type="ECO:0000313" key="3">
    <source>
        <dbReference type="Proteomes" id="UP001221757"/>
    </source>
</evidence>
<name>A0AAD7GB61_MYCRO</name>
<evidence type="ECO:0000256" key="1">
    <source>
        <dbReference type="SAM" id="MobiDB-lite"/>
    </source>
</evidence>
<dbReference type="AlphaFoldDB" id="A0AAD7GB61"/>
<reference evidence="2" key="1">
    <citation type="submission" date="2023-03" db="EMBL/GenBank/DDBJ databases">
        <title>Massive genome expansion in bonnet fungi (Mycena s.s.) driven by repeated elements and novel gene families across ecological guilds.</title>
        <authorList>
            <consortium name="Lawrence Berkeley National Laboratory"/>
            <person name="Harder C.B."/>
            <person name="Miyauchi S."/>
            <person name="Viragh M."/>
            <person name="Kuo A."/>
            <person name="Thoen E."/>
            <person name="Andreopoulos B."/>
            <person name="Lu D."/>
            <person name="Skrede I."/>
            <person name="Drula E."/>
            <person name="Henrissat B."/>
            <person name="Morin E."/>
            <person name="Kohler A."/>
            <person name="Barry K."/>
            <person name="LaButti K."/>
            <person name="Morin E."/>
            <person name="Salamov A."/>
            <person name="Lipzen A."/>
            <person name="Mereny Z."/>
            <person name="Hegedus B."/>
            <person name="Baldrian P."/>
            <person name="Stursova M."/>
            <person name="Weitz H."/>
            <person name="Taylor A."/>
            <person name="Grigoriev I.V."/>
            <person name="Nagy L.G."/>
            <person name="Martin F."/>
            <person name="Kauserud H."/>
        </authorList>
    </citation>
    <scope>NUCLEOTIDE SEQUENCE</scope>
    <source>
        <strain evidence="2">CBHHK067</strain>
    </source>
</reference>
<dbReference type="Proteomes" id="UP001221757">
    <property type="component" value="Unassembled WGS sequence"/>
</dbReference>
<evidence type="ECO:0000313" key="2">
    <source>
        <dbReference type="EMBL" id="KAJ7672918.1"/>
    </source>
</evidence>
<protein>
    <submittedName>
        <fullName evidence="2">Uncharacterized protein</fullName>
    </submittedName>
</protein>
<dbReference type="EMBL" id="JARKIE010000164">
    <property type="protein sequence ID" value="KAJ7672918.1"/>
    <property type="molecule type" value="Genomic_DNA"/>
</dbReference>
<organism evidence="2 3">
    <name type="scientific">Mycena rosella</name>
    <name type="common">Pink bonnet</name>
    <name type="synonym">Agaricus rosellus</name>
    <dbReference type="NCBI Taxonomy" id="1033263"/>
    <lineage>
        <taxon>Eukaryota</taxon>
        <taxon>Fungi</taxon>
        <taxon>Dikarya</taxon>
        <taxon>Basidiomycota</taxon>
        <taxon>Agaricomycotina</taxon>
        <taxon>Agaricomycetes</taxon>
        <taxon>Agaricomycetidae</taxon>
        <taxon>Agaricales</taxon>
        <taxon>Marasmiineae</taxon>
        <taxon>Mycenaceae</taxon>
        <taxon>Mycena</taxon>
    </lineage>
</organism>
<feature type="region of interest" description="Disordered" evidence="1">
    <location>
        <begin position="112"/>
        <end position="142"/>
    </location>
</feature>
<feature type="compositionally biased region" description="Polar residues" evidence="1">
    <location>
        <begin position="126"/>
        <end position="142"/>
    </location>
</feature>
<proteinExistence type="predicted"/>
<comment type="caution">
    <text evidence="2">The sequence shown here is derived from an EMBL/GenBank/DDBJ whole genome shotgun (WGS) entry which is preliminary data.</text>
</comment>
<accession>A0AAD7GB61</accession>
<gene>
    <name evidence="2" type="ORF">B0H17DRAFT_1208497</name>
</gene>